<evidence type="ECO:0000256" key="1">
    <source>
        <dbReference type="SAM" id="Phobius"/>
    </source>
</evidence>
<proteinExistence type="predicted"/>
<sequence>MFVQLVASIAISNLSFTVLLVSRMIRICDRAEGRVKTGNTFVTIQLPRPRNLRTALSHFNQLKTPHCLQKSTSNHLNP</sequence>
<organism evidence="2">
    <name type="scientific">Albugo laibachii Nc14</name>
    <dbReference type="NCBI Taxonomy" id="890382"/>
    <lineage>
        <taxon>Eukaryota</taxon>
        <taxon>Sar</taxon>
        <taxon>Stramenopiles</taxon>
        <taxon>Oomycota</taxon>
        <taxon>Peronosporomycetes</taxon>
        <taxon>Albuginales</taxon>
        <taxon>Albuginaceae</taxon>
        <taxon>Albugo</taxon>
    </lineage>
</organism>
<reference evidence="2" key="2">
    <citation type="submission" date="2011-02" db="EMBL/GenBank/DDBJ databases">
        <authorList>
            <person name="MacLean D."/>
        </authorList>
    </citation>
    <scope>NUCLEOTIDE SEQUENCE</scope>
</reference>
<dbReference type="HOGENOM" id="CLU_2627096_0_0_1"/>
<protein>
    <submittedName>
        <fullName evidence="2">AlNc14C358G10968 protein</fullName>
    </submittedName>
</protein>
<keyword evidence="1" id="KW-0812">Transmembrane</keyword>
<keyword evidence="1" id="KW-1133">Transmembrane helix</keyword>
<name>F0WXL8_9STRA</name>
<dbReference type="EMBL" id="FR824403">
    <property type="protein sequence ID" value="CCA26212.1"/>
    <property type="molecule type" value="Genomic_DNA"/>
</dbReference>
<keyword evidence="1" id="KW-0472">Membrane</keyword>
<evidence type="ECO:0000313" key="2">
    <source>
        <dbReference type="EMBL" id="CCA26212.1"/>
    </source>
</evidence>
<dbReference type="AlphaFoldDB" id="F0WXL8"/>
<reference evidence="2" key="1">
    <citation type="journal article" date="2011" name="PLoS Biol.">
        <title>Gene gain and loss during evolution of obligate parasitism in the white rust pathogen of Arabidopsis thaliana.</title>
        <authorList>
            <person name="Kemen E."/>
            <person name="Gardiner A."/>
            <person name="Schultz-Larsen T."/>
            <person name="Kemen A.C."/>
            <person name="Balmuth A.L."/>
            <person name="Robert-Seilaniantz A."/>
            <person name="Bailey K."/>
            <person name="Holub E."/>
            <person name="Studholme D.J."/>
            <person name="Maclean D."/>
            <person name="Jones J.D."/>
        </authorList>
    </citation>
    <scope>NUCLEOTIDE SEQUENCE</scope>
</reference>
<gene>
    <name evidence="2" type="primary">AlNc14C358G10968</name>
    <name evidence="2" type="ORF">ALNC14_123560</name>
</gene>
<accession>F0WXL8</accession>
<feature type="transmembrane region" description="Helical" evidence="1">
    <location>
        <begin position="6"/>
        <end position="25"/>
    </location>
</feature>